<evidence type="ECO:0000313" key="3">
    <source>
        <dbReference type="EMBL" id="RDL38118.1"/>
    </source>
</evidence>
<evidence type="ECO:0000256" key="2">
    <source>
        <dbReference type="SAM" id="Phobius"/>
    </source>
</evidence>
<keyword evidence="2" id="KW-1133">Transmembrane helix</keyword>
<feature type="region of interest" description="Disordered" evidence="1">
    <location>
        <begin position="373"/>
        <end position="412"/>
    </location>
</feature>
<feature type="compositionally biased region" description="Polar residues" evidence="1">
    <location>
        <begin position="55"/>
        <end position="66"/>
    </location>
</feature>
<keyword evidence="4" id="KW-1185">Reference proteome</keyword>
<feature type="compositionally biased region" description="Polar residues" evidence="1">
    <location>
        <begin position="384"/>
        <end position="412"/>
    </location>
</feature>
<accession>A0A370TRJ3</accession>
<feature type="compositionally biased region" description="Basic and acidic residues" evidence="1">
    <location>
        <begin position="144"/>
        <end position="162"/>
    </location>
</feature>
<gene>
    <name evidence="3" type="ORF">BP5553_05551</name>
</gene>
<feature type="compositionally biased region" description="Polar residues" evidence="1">
    <location>
        <begin position="1"/>
        <end position="15"/>
    </location>
</feature>
<feature type="transmembrane region" description="Helical" evidence="2">
    <location>
        <begin position="94"/>
        <end position="115"/>
    </location>
</feature>
<feature type="region of interest" description="Disordered" evidence="1">
    <location>
        <begin position="1"/>
        <end position="89"/>
    </location>
</feature>
<keyword evidence="2" id="KW-0472">Membrane</keyword>
<feature type="compositionally biased region" description="Low complexity" evidence="1">
    <location>
        <begin position="41"/>
        <end position="54"/>
    </location>
</feature>
<feature type="compositionally biased region" description="Low complexity" evidence="1">
    <location>
        <begin position="287"/>
        <end position="296"/>
    </location>
</feature>
<dbReference type="GeneID" id="43598400"/>
<dbReference type="AlphaFoldDB" id="A0A370TRJ3"/>
<feature type="compositionally biased region" description="Low complexity" evidence="1">
    <location>
        <begin position="69"/>
        <end position="89"/>
    </location>
</feature>
<feature type="region of interest" description="Disordered" evidence="1">
    <location>
        <begin position="283"/>
        <end position="334"/>
    </location>
</feature>
<feature type="region of interest" description="Disordered" evidence="1">
    <location>
        <begin position="133"/>
        <end position="189"/>
    </location>
</feature>
<protein>
    <submittedName>
        <fullName evidence="3">Uncharacterized protein</fullName>
    </submittedName>
</protein>
<proteinExistence type="predicted"/>
<name>A0A370TRJ3_9HELO</name>
<dbReference type="OrthoDB" id="3535989at2759"/>
<feature type="compositionally biased region" description="Polar residues" evidence="1">
    <location>
        <begin position="163"/>
        <end position="175"/>
    </location>
</feature>
<evidence type="ECO:0000313" key="4">
    <source>
        <dbReference type="Proteomes" id="UP000254866"/>
    </source>
</evidence>
<organism evidence="3 4">
    <name type="scientific">Venustampulla echinocandica</name>
    <dbReference type="NCBI Taxonomy" id="2656787"/>
    <lineage>
        <taxon>Eukaryota</taxon>
        <taxon>Fungi</taxon>
        <taxon>Dikarya</taxon>
        <taxon>Ascomycota</taxon>
        <taxon>Pezizomycotina</taxon>
        <taxon>Leotiomycetes</taxon>
        <taxon>Helotiales</taxon>
        <taxon>Pleuroascaceae</taxon>
        <taxon>Venustampulla</taxon>
    </lineage>
</organism>
<sequence>MPSSKVDNAGVGSTSAEERPLTTVYAIPVNPAIPTSPTPGGPTSSSGSSQQPTSAIPTPQYNSYSFYQPPESSTATPTPSPSSSSASSSTSTKLAVGITIPLVFLALLGGIFFFVKRRRRKILQEQKRSRYELGFSPAPTHTTFAEKPHKNARSDSRADTLRTNRTQNRATSRNNSHIKRQIDNGMDDQMLTPVNPGLGIEIEISSQTDSHQSGSVQGSKTFHDHPSLSSHPSLNTLPGIRNPERSPRSPRANHIAELASPIDMSGPFYPLNDAIHELGPGKEAEAEAGADPPESGLEPVVPDVAELPDTSRQSIRERDAAALASASELPATKEFYDIGEAVNVASELPTTRKGEHQDAATELPAPILRTESGEGEVEVEGHTAQPQVVNQEITTSWLSSAPNTPTSPKFPS</sequence>
<keyword evidence="2" id="KW-0812">Transmembrane</keyword>
<feature type="compositionally biased region" description="Low complexity" evidence="1">
    <location>
        <begin position="321"/>
        <end position="330"/>
    </location>
</feature>
<evidence type="ECO:0000256" key="1">
    <source>
        <dbReference type="SAM" id="MobiDB-lite"/>
    </source>
</evidence>
<dbReference type="RefSeq" id="XP_031870774.1">
    <property type="nucleotide sequence ID" value="XM_032014174.1"/>
</dbReference>
<feature type="compositionally biased region" description="Polar residues" evidence="1">
    <location>
        <begin position="207"/>
        <end position="220"/>
    </location>
</feature>
<dbReference type="EMBL" id="NPIC01000003">
    <property type="protein sequence ID" value="RDL38118.1"/>
    <property type="molecule type" value="Genomic_DNA"/>
</dbReference>
<reference evidence="3 4" key="1">
    <citation type="journal article" date="2018" name="IMA Fungus">
        <title>IMA Genome-F 9: Draft genome sequence of Annulohypoxylon stygium, Aspergillus mulundensis, Berkeleyomyces basicola (syn. Thielaviopsis basicola), Ceratocystis smalleyi, two Cercospora beticola strains, Coleophoma cylindrospora, Fusarium fracticaudum, Phialophora cf. hyalina, and Morchella septimelata.</title>
        <authorList>
            <person name="Wingfield B.D."/>
            <person name="Bills G.F."/>
            <person name="Dong Y."/>
            <person name="Huang W."/>
            <person name="Nel W.J."/>
            <person name="Swalarsk-Parry B.S."/>
            <person name="Vaghefi N."/>
            <person name="Wilken P.M."/>
            <person name="An Z."/>
            <person name="de Beer Z.W."/>
            <person name="De Vos L."/>
            <person name="Chen L."/>
            <person name="Duong T.A."/>
            <person name="Gao Y."/>
            <person name="Hammerbacher A."/>
            <person name="Kikkert J.R."/>
            <person name="Li Y."/>
            <person name="Li H."/>
            <person name="Li K."/>
            <person name="Li Q."/>
            <person name="Liu X."/>
            <person name="Ma X."/>
            <person name="Naidoo K."/>
            <person name="Pethybridge S.J."/>
            <person name="Sun J."/>
            <person name="Steenkamp E.T."/>
            <person name="van der Nest M.A."/>
            <person name="van Wyk S."/>
            <person name="Wingfield M.J."/>
            <person name="Xiong C."/>
            <person name="Yue Q."/>
            <person name="Zhang X."/>
        </authorList>
    </citation>
    <scope>NUCLEOTIDE SEQUENCE [LARGE SCALE GENOMIC DNA]</scope>
    <source>
        <strain evidence="3 4">BP 5553</strain>
    </source>
</reference>
<comment type="caution">
    <text evidence="3">The sequence shown here is derived from an EMBL/GenBank/DDBJ whole genome shotgun (WGS) entry which is preliminary data.</text>
</comment>
<feature type="region of interest" description="Disordered" evidence="1">
    <location>
        <begin position="207"/>
        <end position="250"/>
    </location>
</feature>
<dbReference type="Proteomes" id="UP000254866">
    <property type="component" value="Unassembled WGS sequence"/>
</dbReference>